<accession>A0A9D3Z4U3</accession>
<gene>
    <name evidence="1" type="ORF">DPMN_069782</name>
</gene>
<reference evidence="1" key="1">
    <citation type="journal article" date="2019" name="bioRxiv">
        <title>The Genome of the Zebra Mussel, Dreissena polymorpha: A Resource for Invasive Species Research.</title>
        <authorList>
            <person name="McCartney M.A."/>
            <person name="Auch B."/>
            <person name="Kono T."/>
            <person name="Mallez S."/>
            <person name="Zhang Y."/>
            <person name="Obille A."/>
            <person name="Becker A."/>
            <person name="Abrahante J.E."/>
            <person name="Garbe J."/>
            <person name="Badalamenti J.P."/>
            <person name="Herman A."/>
            <person name="Mangelson H."/>
            <person name="Liachko I."/>
            <person name="Sullivan S."/>
            <person name="Sone E.D."/>
            <person name="Koren S."/>
            <person name="Silverstein K.A.T."/>
            <person name="Beckman K.B."/>
            <person name="Gohl D.M."/>
        </authorList>
    </citation>
    <scope>NUCLEOTIDE SEQUENCE</scope>
    <source>
        <strain evidence="1">Duluth1</strain>
        <tissue evidence="1">Whole animal</tissue>
    </source>
</reference>
<comment type="caution">
    <text evidence="1">The sequence shown here is derived from an EMBL/GenBank/DDBJ whole genome shotgun (WGS) entry which is preliminary data.</text>
</comment>
<sequence length="121" mass="13677">MKLPTNNISTSVCAPCQACSRSLQGGEVNTKSWSTVRYPTVHPQSTLSLCNLRPLKIFITCKLPLQLGQSRMRQWKIVRETCVIRPPWNSQLVTSVLFCNCRLHYGQGTAIFHGHVFFVLT</sequence>
<dbReference type="Proteomes" id="UP000828390">
    <property type="component" value="Unassembled WGS sequence"/>
</dbReference>
<name>A0A9D3Z4U3_DREPO</name>
<protein>
    <submittedName>
        <fullName evidence="1">Uncharacterized protein</fullName>
    </submittedName>
</protein>
<evidence type="ECO:0000313" key="1">
    <source>
        <dbReference type="EMBL" id="KAH3710307.1"/>
    </source>
</evidence>
<keyword evidence="2" id="KW-1185">Reference proteome</keyword>
<dbReference type="AlphaFoldDB" id="A0A9D3Z4U3"/>
<reference evidence="1" key="2">
    <citation type="submission" date="2020-11" db="EMBL/GenBank/DDBJ databases">
        <authorList>
            <person name="McCartney M.A."/>
            <person name="Auch B."/>
            <person name="Kono T."/>
            <person name="Mallez S."/>
            <person name="Becker A."/>
            <person name="Gohl D.M."/>
            <person name="Silverstein K.A.T."/>
            <person name="Koren S."/>
            <person name="Bechman K.B."/>
            <person name="Herman A."/>
            <person name="Abrahante J.E."/>
            <person name="Garbe J."/>
        </authorList>
    </citation>
    <scope>NUCLEOTIDE SEQUENCE</scope>
    <source>
        <strain evidence="1">Duluth1</strain>
        <tissue evidence="1">Whole animal</tissue>
    </source>
</reference>
<proteinExistence type="predicted"/>
<dbReference type="EMBL" id="JAIWYP010000014">
    <property type="protein sequence ID" value="KAH3710307.1"/>
    <property type="molecule type" value="Genomic_DNA"/>
</dbReference>
<organism evidence="1 2">
    <name type="scientific">Dreissena polymorpha</name>
    <name type="common">Zebra mussel</name>
    <name type="synonym">Mytilus polymorpha</name>
    <dbReference type="NCBI Taxonomy" id="45954"/>
    <lineage>
        <taxon>Eukaryota</taxon>
        <taxon>Metazoa</taxon>
        <taxon>Spiralia</taxon>
        <taxon>Lophotrochozoa</taxon>
        <taxon>Mollusca</taxon>
        <taxon>Bivalvia</taxon>
        <taxon>Autobranchia</taxon>
        <taxon>Heteroconchia</taxon>
        <taxon>Euheterodonta</taxon>
        <taxon>Imparidentia</taxon>
        <taxon>Neoheterodontei</taxon>
        <taxon>Myida</taxon>
        <taxon>Dreissenoidea</taxon>
        <taxon>Dreissenidae</taxon>
        <taxon>Dreissena</taxon>
    </lineage>
</organism>
<evidence type="ECO:0000313" key="2">
    <source>
        <dbReference type="Proteomes" id="UP000828390"/>
    </source>
</evidence>